<dbReference type="SMART" id="SM00345">
    <property type="entry name" value="HTH_GNTR"/>
    <property type="match status" value="1"/>
</dbReference>
<dbReference type="SUPFAM" id="SSF46785">
    <property type="entry name" value="Winged helix' DNA-binding domain"/>
    <property type="match status" value="1"/>
</dbReference>
<feature type="domain" description="HTH gntR-type" evidence="4">
    <location>
        <begin position="14"/>
        <end position="81"/>
    </location>
</feature>
<dbReference type="SUPFAM" id="SSF48008">
    <property type="entry name" value="GntR ligand-binding domain-like"/>
    <property type="match status" value="1"/>
</dbReference>
<sequence>MAIMHHGLGGTRGEPVGRRLYHALRERLVTGELVPGARLSETEMASTYGVSRQPVREAFIKLAEERLLEILPQRGTFVSQIDVPAVLSARFVREAVEADIVKLLAERGDGALIVRLRQALREQAAAADAEDPARFLALDEAFHRELATSGGQGASWDILQPLKTQMDRVRHLSARSFPLPALLAQHQAVVDALEARDAAAADAAMRGHLRKIIGDLPQVIEASPDYFRNAEGPNPEGYA</sequence>
<dbReference type="InterPro" id="IPR008920">
    <property type="entry name" value="TF_FadR/GntR_C"/>
</dbReference>
<protein>
    <submittedName>
        <fullName evidence="5">Transcriptional regulator, GntR family protein</fullName>
    </submittedName>
</protein>
<dbReference type="PROSITE" id="PS50949">
    <property type="entry name" value="HTH_GNTR"/>
    <property type="match status" value="1"/>
</dbReference>
<reference evidence="5" key="1">
    <citation type="journal article" date="2015" name="Proc. Natl. Acad. Sci. U.S.A.">
        <title>Bacterial clade with the ribosomal RNA operon on a small plasmid rather than the chromosome.</title>
        <authorList>
            <person name="Anda M."/>
            <person name="Ohtsubo Y."/>
            <person name="Okubo T."/>
            <person name="Sugawara M."/>
            <person name="Nagata Y."/>
            <person name="Tsuda M."/>
            <person name="Minamisawa K."/>
            <person name="Mitsui H."/>
        </authorList>
    </citation>
    <scope>NUCLEOTIDE SEQUENCE</scope>
    <source>
        <strain evidence="5">JCM 14755</strain>
    </source>
</reference>
<evidence type="ECO:0000256" key="3">
    <source>
        <dbReference type="ARBA" id="ARBA00023163"/>
    </source>
</evidence>
<dbReference type="GO" id="GO:0003677">
    <property type="term" value="F:DNA binding"/>
    <property type="evidence" value="ECO:0007669"/>
    <property type="project" value="UniProtKB-KW"/>
</dbReference>
<dbReference type="EMBL" id="LC066377">
    <property type="protein sequence ID" value="BAT28529.1"/>
    <property type="molecule type" value="Genomic_DNA"/>
</dbReference>
<dbReference type="Pfam" id="PF00392">
    <property type="entry name" value="GntR"/>
    <property type="match status" value="1"/>
</dbReference>
<dbReference type="SMART" id="SM00895">
    <property type="entry name" value="FCD"/>
    <property type="match status" value="1"/>
</dbReference>
<dbReference type="Gene3D" id="1.10.10.10">
    <property type="entry name" value="Winged helix-like DNA-binding domain superfamily/Winged helix DNA-binding domain"/>
    <property type="match status" value="1"/>
</dbReference>
<dbReference type="InterPro" id="IPR036388">
    <property type="entry name" value="WH-like_DNA-bd_sf"/>
</dbReference>
<evidence type="ECO:0000313" key="5">
    <source>
        <dbReference type="EMBL" id="BAT28529.1"/>
    </source>
</evidence>
<dbReference type="Pfam" id="PF07729">
    <property type="entry name" value="FCD"/>
    <property type="match status" value="1"/>
</dbReference>
<accession>A0A0N7KY24</accession>
<dbReference type="AlphaFoldDB" id="A0A0N7KY24"/>
<proteinExistence type="predicted"/>
<keyword evidence="1" id="KW-0805">Transcription regulation</keyword>
<dbReference type="PANTHER" id="PTHR43537:SF5">
    <property type="entry name" value="UXU OPERON TRANSCRIPTIONAL REGULATOR"/>
    <property type="match status" value="1"/>
</dbReference>
<dbReference type="Gene3D" id="1.20.120.530">
    <property type="entry name" value="GntR ligand-binding domain-like"/>
    <property type="match status" value="1"/>
</dbReference>
<evidence type="ECO:0000256" key="1">
    <source>
        <dbReference type="ARBA" id="ARBA00023015"/>
    </source>
</evidence>
<keyword evidence="3" id="KW-0804">Transcription</keyword>
<dbReference type="InterPro" id="IPR000524">
    <property type="entry name" value="Tscrpt_reg_HTH_GntR"/>
</dbReference>
<keyword evidence="2" id="KW-0238">DNA-binding</keyword>
<dbReference type="InterPro" id="IPR011711">
    <property type="entry name" value="GntR_C"/>
</dbReference>
<dbReference type="CDD" id="cd07377">
    <property type="entry name" value="WHTH_GntR"/>
    <property type="match status" value="1"/>
</dbReference>
<dbReference type="PANTHER" id="PTHR43537">
    <property type="entry name" value="TRANSCRIPTIONAL REGULATOR, GNTR FAMILY"/>
    <property type="match status" value="1"/>
</dbReference>
<dbReference type="GO" id="GO:0003700">
    <property type="term" value="F:DNA-binding transcription factor activity"/>
    <property type="evidence" value="ECO:0007669"/>
    <property type="project" value="InterPro"/>
</dbReference>
<name>A0A0N7KY24_9HYPH</name>
<evidence type="ECO:0000256" key="2">
    <source>
        <dbReference type="ARBA" id="ARBA00023125"/>
    </source>
</evidence>
<evidence type="ECO:0000259" key="4">
    <source>
        <dbReference type="PROSITE" id="PS50949"/>
    </source>
</evidence>
<organism evidence="5">
    <name type="scientific">Aureimonas frigidaquae</name>
    <dbReference type="NCBI Taxonomy" id="424757"/>
    <lineage>
        <taxon>Bacteria</taxon>
        <taxon>Pseudomonadati</taxon>
        <taxon>Pseudomonadota</taxon>
        <taxon>Alphaproteobacteria</taxon>
        <taxon>Hyphomicrobiales</taxon>
        <taxon>Aurantimonadaceae</taxon>
        <taxon>Aureimonas</taxon>
    </lineage>
</organism>
<dbReference type="InterPro" id="IPR036390">
    <property type="entry name" value="WH_DNA-bd_sf"/>
</dbReference>